<protein>
    <recommendedName>
        <fullName evidence="3">Nucleophosmin</fullName>
    </recommendedName>
</protein>
<name>A0A6P3VEE7_OCTDE</name>
<evidence type="ECO:0000256" key="1">
    <source>
        <dbReference type="ARBA" id="ARBA00004642"/>
    </source>
</evidence>
<dbReference type="SUPFAM" id="SSF69203">
    <property type="entry name" value="Nucleoplasmin-like core domain"/>
    <property type="match status" value="1"/>
</dbReference>
<evidence type="ECO:0000259" key="7">
    <source>
        <dbReference type="Pfam" id="PF03066"/>
    </source>
</evidence>
<dbReference type="InParanoid" id="A0A6P3VEE7"/>
<feature type="compositionally biased region" description="Basic and acidic residues" evidence="6">
    <location>
        <begin position="182"/>
        <end position="207"/>
    </location>
</feature>
<comment type="similarity">
    <text evidence="2">Belongs to the nucleoplasmin family.</text>
</comment>
<dbReference type="GO" id="GO:0045944">
    <property type="term" value="P:positive regulation of transcription by RNA polymerase II"/>
    <property type="evidence" value="ECO:0007669"/>
    <property type="project" value="TreeGrafter"/>
</dbReference>
<accession>A0A6P3VEE7</accession>
<reference evidence="9" key="1">
    <citation type="submission" date="2025-08" db="UniProtKB">
        <authorList>
            <consortium name="RefSeq"/>
        </authorList>
    </citation>
    <scope>IDENTIFICATION</scope>
</reference>
<evidence type="ECO:0000256" key="6">
    <source>
        <dbReference type="SAM" id="MobiDB-lite"/>
    </source>
</evidence>
<evidence type="ECO:0000313" key="8">
    <source>
        <dbReference type="Proteomes" id="UP000515203"/>
    </source>
</evidence>
<dbReference type="PANTHER" id="PTHR22747:SF28">
    <property type="entry name" value="NUCLEOPHOSMIN"/>
    <property type="match status" value="1"/>
</dbReference>
<dbReference type="PANTHER" id="PTHR22747">
    <property type="entry name" value="NUCLEOPLASMIN"/>
    <property type="match status" value="1"/>
</dbReference>
<feature type="compositionally biased region" description="Low complexity" evidence="6">
    <location>
        <begin position="141"/>
        <end position="159"/>
    </location>
</feature>
<keyword evidence="8" id="KW-1185">Reference proteome</keyword>
<dbReference type="GO" id="GO:0000056">
    <property type="term" value="P:ribosomal small subunit export from nucleus"/>
    <property type="evidence" value="ECO:0007669"/>
    <property type="project" value="TreeGrafter"/>
</dbReference>
<dbReference type="GO" id="GO:0000055">
    <property type="term" value="P:ribosomal large subunit export from nucleus"/>
    <property type="evidence" value="ECO:0007669"/>
    <property type="project" value="TreeGrafter"/>
</dbReference>
<dbReference type="GO" id="GO:0005654">
    <property type="term" value="C:nucleoplasm"/>
    <property type="evidence" value="ECO:0007669"/>
    <property type="project" value="UniProtKB-SubCell"/>
</dbReference>
<dbReference type="GeneID" id="101565728"/>
<dbReference type="Pfam" id="PF03066">
    <property type="entry name" value="Nucleoplasmin"/>
    <property type="match status" value="1"/>
</dbReference>
<dbReference type="GO" id="GO:0005737">
    <property type="term" value="C:cytoplasm"/>
    <property type="evidence" value="ECO:0007669"/>
    <property type="project" value="TreeGrafter"/>
</dbReference>
<feature type="compositionally biased region" description="Basic residues" evidence="6">
    <location>
        <begin position="213"/>
        <end position="226"/>
    </location>
</feature>
<evidence type="ECO:0000256" key="5">
    <source>
        <dbReference type="ARBA" id="ARBA00023242"/>
    </source>
</evidence>
<dbReference type="InterPro" id="IPR036824">
    <property type="entry name" value="Nucleoplasmin_core_dom_sf"/>
</dbReference>
<dbReference type="GO" id="GO:0003723">
    <property type="term" value="F:RNA binding"/>
    <property type="evidence" value="ECO:0007669"/>
    <property type="project" value="TreeGrafter"/>
</dbReference>
<dbReference type="GO" id="GO:0006338">
    <property type="term" value="P:chromatin remodeling"/>
    <property type="evidence" value="ECO:0007669"/>
    <property type="project" value="TreeGrafter"/>
</dbReference>
<feature type="region of interest" description="Disordered" evidence="6">
    <location>
        <begin position="139"/>
        <end position="253"/>
    </location>
</feature>
<dbReference type="GO" id="GO:0005813">
    <property type="term" value="C:centrosome"/>
    <property type="evidence" value="ECO:0007669"/>
    <property type="project" value="TreeGrafter"/>
</dbReference>
<dbReference type="OrthoDB" id="9946910at2759"/>
<dbReference type="GO" id="GO:0042274">
    <property type="term" value="P:ribosomal small subunit biogenesis"/>
    <property type="evidence" value="ECO:0007669"/>
    <property type="project" value="TreeGrafter"/>
</dbReference>
<gene>
    <name evidence="9" type="primary">LOC101565728</name>
</gene>
<sequence>MEDLMDMDMSPLRAQNYLFGCELKANQVYHFKVVNIENEHQLSLRTVSLGAGTQDEFHVVEAEAMHYEGSPIKVALATLKMSVHQKVYLGCFEITPSVVLKRTTTWSVGSEQRAVSRCPAVANYSHWNDGSHEEWHHQLPDAADTSPASDSISSSSSSSADDHYEFATKGSQEGSEYSEGSFHSHESHSETEDDRKSSTKEAKDTLRNSRYASQHKKHQHFAKARKVPRDMLPLKKRRTEKTPGSDEETKGNWVAAALSKDSVLFE</sequence>
<dbReference type="InterPro" id="IPR004301">
    <property type="entry name" value="Nucleoplasmin"/>
</dbReference>
<dbReference type="GO" id="GO:1990904">
    <property type="term" value="C:ribonucleoprotein complex"/>
    <property type="evidence" value="ECO:0007669"/>
    <property type="project" value="TreeGrafter"/>
</dbReference>
<dbReference type="GO" id="GO:0005730">
    <property type="term" value="C:nucleolus"/>
    <property type="evidence" value="ECO:0007669"/>
    <property type="project" value="TreeGrafter"/>
</dbReference>
<comment type="subcellular location">
    <subcellularLocation>
        <location evidence="1">Nucleus</location>
        <location evidence="1">Nucleoplasm</location>
    </subcellularLocation>
</comment>
<dbReference type="AlphaFoldDB" id="A0A6P3VEE7"/>
<dbReference type="GO" id="GO:0003682">
    <property type="term" value="F:chromatin binding"/>
    <property type="evidence" value="ECO:0007669"/>
    <property type="project" value="TreeGrafter"/>
</dbReference>
<evidence type="ECO:0000256" key="2">
    <source>
        <dbReference type="ARBA" id="ARBA00010744"/>
    </source>
</evidence>
<feature type="domain" description="Nucleoplasmin core" evidence="7">
    <location>
        <begin position="18"/>
        <end position="101"/>
    </location>
</feature>
<feature type="compositionally biased region" description="Basic and acidic residues" evidence="6">
    <location>
        <begin position="240"/>
        <end position="250"/>
    </location>
</feature>
<feature type="compositionally biased region" description="Low complexity" evidence="6">
    <location>
        <begin position="170"/>
        <end position="181"/>
    </location>
</feature>
<dbReference type="GO" id="GO:0042273">
    <property type="term" value="P:ribosomal large subunit biogenesis"/>
    <property type="evidence" value="ECO:0007669"/>
    <property type="project" value="TreeGrafter"/>
</dbReference>
<dbReference type="GO" id="GO:0042393">
    <property type="term" value="F:histone binding"/>
    <property type="evidence" value="ECO:0007669"/>
    <property type="project" value="TreeGrafter"/>
</dbReference>
<dbReference type="Proteomes" id="UP000515203">
    <property type="component" value="Unplaced"/>
</dbReference>
<dbReference type="GO" id="GO:0010824">
    <property type="term" value="P:regulation of centrosome duplication"/>
    <property type="evidence" value="ECO:0007669"/>
    <property type="project" value="TreeGrafter"/>
</dbReference>
<dbReference type="RefSeq" id="XP_012373105.1">
    <property type="nucleotide sequence ID" value="XM_012517651.1"/>
</dbReference>
<organism evidence="8 9">
    <name type="scientific">Octodon degus</name>
    <name type="common">Degu</name>
    <name type="synonym">Sciurus degus</name>
    <dbReference type="NCBI Taxonomy" id="10160"/>
    <lineage>
        <taxon>Eukaryota</taxon>
        <taxon>Metazoa</taxon>
        <taxon>Chordata</taxon>
        <taxon>Craniata</taxon>
        <taxon>Vertebrata</taxon>
        <taxon>Euteleostomi</taxon>
        <taxon>Mammalia</taxon>
        <taxon>Eutheria</taxon>
        <taxon>Euarchontoglires</taxon>
        <taxon>Glires</taxon>
        <taxon>Rodentia</taxon>
        <taxon>Hystricomorpha</taxon>
        <taxon>Octodontidae</taxon>
        <taxon>Octodon</taxon>
    </lineage>
</organism>
<evidence type="ECO:0000256" key="3">
    <source>
        <dbReference type="ARBA" id="ARBA00020749"/>
    </source>
</evidence>
<proteinExistence type="inferred from homology"/>
<dbReference type="Gene3D" id="2.60.120.340">
    <property type="entry name" value="Nucleoplasmin core domain"/>
    <property type="match status" value="1"/>
</dbReference>
<evidence type="ECO:0000256" key="4">
    <source>
        <dbReference type="ARBA" id="ARBA00023186"/>
    </source>
</evidence>
<keyword evidence="5" id="KW-0539">Nucleus</keyword>
<dbReference type="InterPro" id="IPR024057">
    <property type="entry name" value="Nucleoplasmin_core_dom"/>
</dbReference>
<keyword evidence="4" id="KW-0143">Chaperone</keyword>
<evidence type="ECO:0000313" key="9">
    <source>
        <dbReference type="RefSeq" id="XP_012373105.1"/>
    </source>
</evidence>